<feature type="region of interest" description="Disordered" evidence="2">
    <location>
        <begin position="1"/>
        <end position="22"/>
    </location>
</feature>
<keyword evidence="3" id="KW-0812">Transmembrane</keyword>
<dbReference type="CDD" id="cd06257">
    <property type="entry name" value="DnaJ"/>
    <property type="match status" value="1"/>
</dbReference>
<dbReference type="SMART" id="SM00271">
    <property type="entry name" value="DnaJ"/>
    <property type="match status" value="1"/>
</dbReference>
<feature type="compositionally biased region" description="Basic and acidic residues" evidence="2">
    <location>
        <begin position="209"/>
        <end position="223"/>
    </location>
</feature>
<dbReference type="STRING" id="1194695.A0A5A7V563"/>
<dbReference type="InterPro" id="IPR001623">
    <property type="entry name" value="DnaJ_domain"/>
</dbReference>
<feature type="compositionally biased region" description="Basic and acidic residues" evidence="2">
    <location>
        <begin position="1"/>
        <end position="10"/>
    </location>
</feature>
<comment type="caution">
    <text evidence="5">The sequence shown here is derived from an EMBL/GenBank/DDBJ whole genome shotgun (WGS) entry which is preliminary data.</text>
</comment>
<feature type="transmembrane region" description="Helical" evidence="3">
    <location>
        <begin position="30"/>
        <end position="49"/>
    </location>
</feature>
<name>A0A5A7V563_CUCMM</name>
<dbReference type="Proteomes" id="UP000321393">
    <property type="component" value="Unassembled WGS sequence"/>
</dbReference>
<gene>
    <name evidence="5" type="ORF">E6C27_scaffold501G001100</name>
</gene>
<dbReference type="PANTHER" id="PTHR45000:SF5">
    <property type="entry name" value="CHAPERONE DNAJ-DOMAIN SUPERFAMILY PROTEIN"/>
    <property type="match status" value="1"/>
</dbReference>
<feature type="coiled-coil region" evidence="1">
    <location>
        <begin position="83"/>
        <end position="110"/>
    </location>
</feature>
<organism evidence="5 6">
    <name type="scientific">Cucumis melo var. makuwa</name>
    <name type="common">Oriental melon</name>
    <dbReference type="NCBI Taxonomy" id="1194695"/>
    <lineage>
        <taxon>Eukaryota</taxon>
        <taxon>Viridiplantae</taxon>
        <taxon>Streptophyta</taxon>
        <taxon>Embryophyta</taxon>
        <taxon>Tracheophyta</taxon>
        <taxon>Spermatophyta</taxon>
        <taxon>Magnoliopsida</taxon>
        <taxon>eudicotyledons</taxon>
        <taxon>Gunneridae</taxon>
        <taxon>Pentapetalae</taxon>
        <taxon>rosids</taxon>
        <taxon>fabids</taxon>
        <taxon>Cucurbitales</taxon>
        <taxon>Cucurbitaceae</taxon>
        <taxon>Benincaseae</taxon>
        <taxon>Cucumis</taxon>
    </lineage>
</organism>
<dbReference type="PROSITE" id="PS50076">
    <property type="entry name" value="DNAJ_2"/>
    <property type="match status" value="1"/>
</dbReference>
<dbReference type="EMBL" id="SSTE01005103">
    <property type="protein sequence ID" value="KAA0060975.1"/>
    <property type="molecule type" value="Genomic_DNA"/>
</dbReference>
<dbReference type="InterPro" id="IPR036869">
    <property type="entry name" value="J_dom_sf"/>
</dbReference>
<dbReference type="OrthoDB" id="10250354at2759"/>
<dbReference type="SUPFAM" id="SSF46565">
    <property type="entry name" value="Chaperone J-domain"/>
    <property type="match status" value="1"/>
</dbReference>
<proteinExistence type="predicted"/>
<dbReference type="PANTHER" id="PTHR45000">
    <property type="entry name" value="CHAPERONE DNAJ-DOMAIN SUPERFAMILY PROTEIN"/>
    <property type="match status" value="1"/>
</dbReference>
<evidence type="ECO:0000313" key="6">
    <source>
        <dbReference type="Proteomes" id="UP000321393"/>
    </source>
</evidence>
<accession>A0A5A7V563</accession>
<dbReference type="Gene3D" id="1.10.287.110">
    <property type="entry name" value="DnaJ domain"/>
    <property type="match status" value="1"/>
</dbReference>
<keyword evidence="1" id="KW-0175">Coiled coil</keyword>
<dbReference type="AlphaFoldDB" id="A0A5A7V563"/>
<sequence length="271" mass="32026">MTDENGKPDKGNQWQSPRPPHQEKAEDVKLWGILLFGLIGASATTLAVGQLRKTVDWVYTQLSRTQSSWGAGSGRSFRSSFQEEAWKRYNRRLQEEYEEEMERVERIRRMQNVFNRERNKYKRGYESWRENGPGAYHQHHQRDDWYWKAETFYREQRQSNTNNYRETPTDRPSYLLSHHYTVLGLNRCRKTPYTDAEIKTAFQSKAKQFHPDQNQDNKGRTIDDAPTSLISSLFSTIAPNDHYVAEAAEAKFKEVMTSYEAIKSERKNNRQ</sequence>
<dbReference type="Pfam" id="PF00226">
    <property type="entry name" value="DnaJ"/>
    <property type="match status" value="1"/>
</dbReference>
<evidence type="ECO:0000256" key="1">
    <source>
        <dbReference type="SAM" id="Coils"/>
    </source>
</evidence>
<reference evidence="5 6" key="1">
    <citation type="submission" date="2019-08" db="EMBL/GenBank/DDBJ databases">
        <title>Draft genome sequences of two oriental melons (Cucumis melo L. var makuwa).</title>
        <authorList>
            <person name="Kwon S.-Y."/>
        </authorList>
    </citation>
    <scope>NUCLEOTIDE SEQUENCE [LARGE SCALE GENOMIC DNA]</scope>
    <source>
        <strain evidence="6">cv. SW 3</strain>
        <tissue evidence="5">Leaf</tissue>
    </source>
</reference>
<evidence type="ECO:0000259" key="4">
    <source>
        <dbReference type="PROSITE" id="PS50076"/>
    </source>
</evidence>
<evidence type="ECO:0000256" key="2">
    <source>
        <dbReference type="SAM" id="MobiDB-lite"/>
    </source>
</evidence>
<evidence type="ECO:0000313" key="5">
    <source>
        <dbReference type="EMBL" id="KAA0060975.1"/>
    </source>
</evidence>
<evidence type="ECO:0000256" key="3">
    <source>
        <dbReference type="SAM" id="Phobius"/>
    </source>
</evidence>
<feature type="region of interest" description="Disordered" evidence="2">
    <location>
        <begin position="204"/>
        <end position="224"/>
    </location>
</feature>
<protein>
    <submittedName>
        <fullName evidence="5">DnaJ-like protein subfamily C member 7-like protein isoform X1</fullName>
    </submittedName>
</protein>
<dbReference type="PRINTS" id="PR00625">
    <property type="entry name" value="JDOMAIN"/>
</dbReference>
<feature type="domain" description="J" evidence="4">
    <location>
        <begin position="178"/>
        <end position="271"/>
    </location>
</feature>
<keyword evidence="3" id="KW-1133">Transmembrane helix</keyword>
<keyword evidence="3" id="KW-0472">Membrane</keyword>